<evidence type="ECO:0000313" key="1">
    <source>
        <dbReference type="Proteomes" id="UP000887577"/>
    </source>
</evidence>
<organism evidence="1 2">
    <name type="scientific">Panagrolaimus superbus</name>
    <dbReference type="NCBI Taxonomy" id="310955"/>
    <lineage>
        <taxon>Eukaryota</taxon>
        <taxon>Metazoa</taxon>
        <taxon>Ecdysozoa</taxon>
        <taxon>Nematoda</taxon>
        <taxon>Chromadorea</taxon>
        <taxon>Rhabditida</taxon>
        <taxon>Tylenchina</taxon>
        <taxon>Panagrolaimomorpha</taxon>
        <taxon>Panagrolaimoidea</taxon>
        <taxon>Panagrolaimidae</taxon>
        <taxon>Panagrolaimus</taxon>
    </lineage>
</organism>
<evidence type="ECO:0000313" key="2">
    <source>
        <dbReference type="WBParaSite" id="PSU_v2.g5384.t1"/>
    </source>
</evidence>
<accession>A0A914Z556</accession>
<reference evidence="2" key="1">
    <citation type="submission" date="2022-11" db="UniProtKB">
        <authorList>
            <consortium name="WormBaseParasite"/>
        </authorList>
    </citation>
    <scope>IDENTIFICATION</scope>
</reference>
<proteinExistence type="predicted"/>
<name>A0A914Z556_9BILA</name>
<dbReference type="AlphaFoldDB" id="A0A914Z556"/>
<dbReference type="Proteomes" id="UP000887577">
    <property type="component" value="Unplaced"/>
</dbReference>
<keyword evidence="1" id="KW-1185">Reference proteome</keyword>
<sequence>MLLIKPSLEIFAMSPTSPKIPLDPFLNVLPHLKFFQAQYPDINLNPTFFAINNNSLRSMGRLIIGIPTIKRFEVGWFPSNK</sequence>
<dbReference type="WBParaSite" id="PSU_v2.g5384.t1">
    <property type="protein sequence ID" value="PSU_v2.g5384.t1"/>
    <property type="gene ID" value="PSU_v2.g5384"/>
</dbReference>
<protein>
    <submittedName>
        <fullName evidence="2">Uncharacterized protein</fullName>
    </submittedName>
</protein>